<dbReference type="OrthoDB" id="6077919at2759"/>
<feature type="region of interest" description="Disordered" evidence="1">
    <location>
        <begin position="106"/>
        <end position="126"/>
    </location>
</feature>
<evidence type="ECO:0000256" key="1">
    <source>
        <dbReference type="SAM" id="MobiDB-lite"/>
    </source>
</evidence>
<reference evidence="3" key="1">
    <citation type="submission" date="2025-08" db="UniProtKB">
        <authorList>
            <consortium name="RefSeq"/>
        </authorList>
    </citation>
    <scope>IDENTIFICATION</scope>
    <source>
        <tissue evidence="3">Whole organism</tissue>
    </source>
</reference>
<organism evidence="2 3">
    <name type="scientific">Frankliniella occidentalis</name>
    <name type="common">Western flower thrips</name>
    <name type="synonym">Euthrips occidentalis</name>
    <dbReference type="NCBI Taxonomy" id="133901"/>
    <lineage>
        <taxon>Eukaryota</taxon>
        <taxon>Metazoa</taxon>
        <taxon>Ecdysozoa</taxon>
        <taxon>Arthropoda</taxon>
        <taxon>Hexapoda</taxon>
        <taxon>Insecta</taxon>
        <taxon>Pterygota</taxon>
        <taxon>Neoptera</taxon>
        <taxon>Paraneoptera</taxon>
        <taxon>Thysanoptera</taxon>
        <taxon>Terebrantia</taxon>
        <taxon>Thripoidea</taxon>
        <taxon>Thripidae</taxon>
        <taxon>Frankliniella</taxon>
    </lineage>
</organism>
<evidence type="ECO:0000313" key="3">
    <source>
        <dbReference type="RefSeq" id="XP_052130628.1"/>
    </source>
</evidence>
<dbReference type="Proteomes" id="UP000504606">
    <property type="component" value="Unplaced"/>
</dbReference>
<dbReference type="AlphaFoldDB" id="A0A9C6X7Q1"/>
<gene>
    <name evidence="3" type="primary">LOC113217758</name>
</gene>
<evidence type="ECO:0000313" key="2">
    <source>
        <dbReference type="Proteomes" id="UP000504606"/>
    </source>
</evidence>
<dbReference type="RefSeq" id="XP_052130628.1">
    <property type="nucleotide sequence ID" value="XM_052274668.1"/>
</dbReference>
<dbReference type="KEGG" id="foc:113217758"/>
<dbReference type="GeneID" id="113217758"/>
<sequence>MLHQLNLAVTDPARLVGQHCVHGVNERMRRFMDHFEKVLEMPTEPGWLPGAKALDVLDCALDVRRRVLKEAVEVGPAGGRLLHLRLRYSMPRAYFVALPLGEEVSEASRAPQKGGAGGGSSSRDSREERRLVFLRLRRLVQHHNEYTLQKLHRDREEALCGRVSSMVLPTSFAGYGESGGRFFYYGNLNEGAYDFCSPLTGAPAEPVNPPATYAFVVAGQGGGGGQPAAQQGNLWATIELKTCAVPQKPLIF</sequence>
<accession>A0A9C6X7Q1</accession>
<keyword evidence="2" id="KW-1185">Reference proteome</keyword>
<proteinExistence type="predicted"/>
<name>A0A9C6X7Q1_FRAOC</name>
<protein>
    <submittedName>
        <fullName evidence="3">Uncharacterized protein LOC113217758</fullName>
    </submittedName>
</protein>